<evidence type="ECO:0000313" key="9">
    <source>
        <dbReference type="EMBL" id="ADL53263.1"/>
    </source>
</evidence>
<dbReference type="RefSeq" id="WP_013291923.1">
    <property type="nucleotide sequence ID" value="NC_014393.1"/>
</dbReference>
<comment type="function">
    <text evidence="1">Site-specific tyrosine recombinase, which acts by catalyzing the cutting and rejoining of the recombining DNA molecules.</text>
</comment>
<keyword evidence="4 6" id="KW-0238">DNA-binding</keyword>
<comment type="similarity">
    <text evidence="2">Belongs to the 'phage' integrase family.</text>
</comment>
<dbReference type="eggNOG" id="COG0582">
    <property type="taxonomic scope" value="Bacteria"/>
</dbReference>
<dbReference type="InterPro" id="IPR010998">
    <property type="entry name" value="Integrase_recombinase_N"/>
</dbReference>
<accession>D9SWI1</accession>
<dbReference type="Gene3D" id="1.10.150.130">
    <property type="match status" value="1"/>
</dbReference>
<evidence type="ECO:0000256" key="5">
    <source>
        <dbReference type="ARBA" id="ARBA00023172"/>
    </source>
</evidence>
<keyword evidence="5" id="KW-0233">DNA recombination</keyword>
<dbReference type="InterPro" id="IPR004107">
    <property type="entry name" value="Integrase_SAM-like_N"/>
</dbReference>
<gene>
    <name evidence="9" type="ordered locus">Clocel_3588</name>
</gene>
<dbReference type="Gene3D" id="1.10.443.10">
    <property type="entry name" value="Intergrase catalytic core"/>
    <property type="match status" value="1"/>
</dbReference>
<keyword evidence="10" id="KW-1185">Reference proteome</keyword>
<evidence type="ECO:0000313" key="10">
    <source>
        <dbReference type="Proteomes" id="UP000002730"/>
    </source>
</evidence>
<dbReference type="InterPro" id="IPR013762">
    <property type="entry name" value="Integrase-like_cat_sf"/>
</dbReference>
<dbReference type="Pfam" id="PF14659">
    <property type="entry name" value="Phage_int_SAM_3"/>
    <property type="match status" value="1"/>
</dbReference>
<reference evidence="9 10" key="1">
    <citation type="submission" date="2010-08" db="EMBL/GenBank/DDBJ databases">
        <title>Complete sequence of Clostridium cellulovorans 743B.</title>
        <authorList>
            <consortium name="US DOE Joint Genome Institute"/>
            <person name="Lucas S."/>
            <person name="Copeland A."/>
            <person name="Lapidus A."/>
            <person name="Cheng J.-F."/>
            <person name="Bruce D."/>
            <person name="Goodwin L."/>
            <person name="Pitluck S."/>
            <person name="Chertkov O."/>
            <person name="Detter J.C."/>
            <person name="Han C."/>
            <person name="Tapia R."/>
            <person name="Land M."/>
            <person name="Hauser L."/>
            <person name="Chang Y.-J."/>
            <person name="Jeffries C."/>
            <person name="Kyrpides N."/>
            <person name="Ivanova N."/>
            <person name="Mikhailova N."/>
            <person name="Hemme C.L."/>
            <person name="Woyke T."/>
        </authorList>
    </citation>
    <scope>NUCLEOTIDE SEQUENCE [LARGE SCALE GENOMIC DNA]</scope>
    <source>
        <strain evidence="10">ATCC 35296 / DSM 3052 / OCM 3 / 743B</strain>
    </source>
</reference>
<organism evidence="9 10">
    <name type="scientific">Clostridium cellulovorans (strain ATCC 35296 / DSM 3052 / OCM 3 / 743B)</name>
    <dbReference type="NCBI Taxonomy" id="573061"/>
    <lineage>
        <taxon>Bacteria</taxon>
        <taxon>Bacillati</taxon>
        <taxon>Bacillota</taxon>
        <taxon>Clostridia</taxon>
        <taxon>Eubacteriales</taxon>
        <taxon>Clostridiaceae</taxon>
        <taxon>Clostridium</taxon>
    </lineage>
</organism>
<name>D9SWI1_CLOC7</name>
<dbReference type="InterPro" id="IPR044068">
    <property type="entry name" value="CB"/>
</dbReference>
<protein>
    <submittedName>
        <fullName evidence="9">Integrase family protein</fullName>
    </submittedName>
</protein>
<dbReference type="EMBL" id="CP002160">
    <property type="protein sequence ID" value="ADL53263.1"/>
    <property type="molecule type" value="Genomic_DNA"/>
</dbReference>
<evidence type="ECO:0000259" key="8">
    <source>
        <dbReference type="PROSITE" id="PS51900"/>
    </source>
</evidence>
<dbReference type="STRING" id="573061.Clocel_3588"/>
<evidence type="ECO:0000256" key="4">
    <source>
        <dbReference type="ARBA" id="ARBA00023125"/>
    </source>
</evidence>
<feature type="domain" description="Tyr recombinase" evidence="7">
    <location>
        <begin position="173"/>
        <end position="355"/>
    </location>
</feature>
<dbReference type="InterPro" id="IPR002104">
    <property type="entry name" value="Integrase_catalytic"/>
</dbReference>
<dbReference type="SUPFAM" id="SSF56349">
    <property type="entry name" value="DNA breaking-rejoining enzymes"/>
    <property type="match status" value="1"/>
</dbReference>
<dbReference type="KEGG" id="ccb:Clocel_3588"/>
<dbReference type="InterPro" id="IPR011010">
    <property type="entry name" value="DNA_brk_join_enz"/>
</dbReference>
<dbReference type="Pfam" id="PF00589">
    <property type="entry name" value="Phage_integrase"/>
    <property type="match status" value="1"/>
</dbReference>
<dbReference type="HOGENOM" id="CLU_027562_17_1_9"/>
<evidence type="ECO:0000256" key="1">
    <source>
        <dbReference type="ARBA" id="ARBA00003283"/>
    </source>
</evidence>
<dbReference type="AlphaFoldDB" id="D9SWI1"/>
<dbReference type="CDD" id="cd01189">
    <property type="entry name" value="INT_ICEBs1_C_like"/>
    <property type="match status" value="1"/>
</dbReference>
<dbReference type="PANTHER" id="PTHR30349">
    <property type="entry name" value="PHAGE INTEGRASE-RELATED"/>
    <property type="match status" value="1"/>
</dbReference>
<keyword evidence="3" id="KW-0229">DNA integration</keyword>
<dbReference type="InterPro" id="IPR050090">
    <property type="entry name" value="Tyrosine_recombinase_XerCD"/>
</dbReference>
<feature type="domain" description="Core-binding (CB)" evidence="8">
    <location>
        <begin position="70"/>
        <end position="151"/>
    </location>
</feature>
<evidence type="ECO:0000259" key="7">
    <source>
        <dbReference type="PROSITE" id="PS51898"/>
    </source>
</evidence>
<evidence type="ECO:0000256" key="2">
    <source>
        <dbReference type="ARBA" id="ARBA00008857"/>
    </source>
</evidence>
<dbReference type="InterPro" id="IPR028259">
    <property type="entry name" value="AP2-like_int_N"/>
</dbReference>
<dbReference type="OrthoDB" id="9785687at2"/>
<evidence type="ECO:0000256" key="3">
    <source>
        <dbReference type="ARBA" id="ARBA00022908"/>
    </source>
</evidence>
<dbReference type="PROSITE" id="PS51900">
    <property type="entry name" value="CB"/>
    <property type="match status" value="1"/>
</dbReference>
<dbReference type="Pfam" id="PF14657">
    <property type="entry name" value="Arm-DNA-bind_4"/>
    <property type="match status" value="1"/>
</dbReference>
<dbReference type="GO" id="GO:0015074">
    <property type="term" value="P:DNA integration"/>
    <property type="evidence" value="ECO:0007669"/>
    <property type="project" value="UniProtKB-KW"/>
</dbReference>
<evidence type="ECO:0000256" key="6">
    <source>
        <dbReference type="PROSITE-ProRule" id="PRU01248"/>
    </source>
</evidence>
<dbReference type="PROSITE" id="PS51898">
    <property type="entry name" value="TYR_RECOMBINASE"/>
    <property type="match status" value="1"/>
</dbReference>
<sequence>MFEYKILTRKKDKGYQFIVSYKDETGKWKQRAKQGFENESKAEKAAKAYIFDLKEELEEKAKLNKDYENITFEEFSKMYLKHKKNHVEPHTLTRFKLAISKFSDLDSMRMTDIKVRDIQNIVDKMVKSDTLKASSILAYKNTVSTMFESAIKQFEVIISNPCTNVIAPKAAKPNKRALTKIEVDDLLSKIENKTHYLISLIAAYCGLRAGEILGLTWQDIDEENDLIKITKQWKKLKNGEYGMGPLKSSNSYREVTLPLKVKLELKKYKIEYSIGDEQRLFKYKDSSCIVSTLRYDYKKAGYDVSIHELRHSYASLLISKGLTHDEAAEVLGHTVEENIRTYSHLTADNKNKVKKLILKNF</sequence>
<dbReference type="GO" id="GO:0006310">
    <property type="term" value="P:DNA recombination"/>
    <property type="evidence" value="ECO:0007669"/>
    <property type="project" value="UniProtKB-KW"/>
</dbReference>
<dbReference type="Proteomes" id="UP000002730">
    <property type="component" value="Chromosome"/>
</dbReference>
<proteinExistence type="inferred from homology"/>
<dbReference type="GO" id="GO:0003677">
    <property type="term" value="F:DNA binding"/>
    <property type="evidence" value="ECO:0007669"/>
    <property type="project" value="UniProtKB-UniRule"/>
</dbReference>
<dbReference type="PANTHER" id="PTHR30349:SF64">
    <property type="entry name" value="PROPHAGE INTEGRASE INTD-RELATED"/>
    <property type="match status" value="1"/>
</dbReference>